<feature type="domain" description="FAS1" evidence="2">
    <location>
        <begin position="16"/>
        <end position="147"/>
    </location>
</feature>
<accession>A0ABD0L3F3</accession>
<dbReference type="PANTHER" id="PTHR10900">
    <property type="entry name" value="PERIOSTIN-RELATED"/>
    <property type="match status" value="1"/>
</dbReference>
<gene>
    <name evidence="3" type="ORF">BaRGS_00014709</name>
</gene>
<dbReference type="EMBL" id="JACVVK020000087">
    <property type="protein sequence ID" value="KAK7494051.1"/>
    <property type="molecule type" value="Genomic_DNA"/>
</dbReference>
<evidence type="ECO:0000256" key="1">
    <source>
        <dbReference type="SAM" id="SignalP"/>
    </source>
</evidence>
<dbReference type="SUPFAM" id="SSF82153">
    <property type="entry name" value="FAS1 domain"/>
    <property type="match status" value="2"/>
</dbReference>
<evidence type="ECO:0000313" key="4">
    <source>
        <dbReference type="Proteomes" id="UP001519460"/>
    </source>
</evidence>
<dbReference type="PANTHER" id="PTHR10900:SF77">
    <property type="entry name" value="FI19380P1"/>
    <property type="match status" value="1"/>
</dbReference>
<dbReference type="Gene3D" id="2.30.180.10">
    <property type="entry name" value="FAS1 domain"/>
    <property type="match status" value="2"/>
</dbReference>
<dbReference type="InterPro" id="IPR000782">
    <property type="entry name" value="FAS1_domain"/>
</dbReference>
<name>A0ABD0L3F3_9CAEN</name>
<dbReference type="FunFam" id="2.30.180.10:FF:000032">
    <property type="entry name" value="Fasciclin domain-containing protein, putative"/>
    <property type="match status" value="1"/>
</dbReference>
<dbReference type="PROSITE" id="PS50213">
    <property type="entry name" value="FAS1"/>
    <property type="match status" value="2"/>
</dbReference>
<feature type="domain" description="FAS1" evidence="2">
    <location>
        <begin position="151"/>
        <end position="226"/>
    </location>
</feature>
<dbReference type="AlphaFoldDB" id="A0ABD0L3F3"/>
<evidence type="ECO:0000259" key="2">
    <source>
        <dbReference type="PROSITE" id="PS50213"/>
    </source>
</evidence>
<dbReference type="InterPro" id="IPR050904">
    <property type="entry name" value="Adhesion/Biosynth-related"/>
</dbReference>
<dbReference type="Pfam" id="PF02469">
    <property type="entry name" value="Fasciclin"/>
    <property type="match status" value="2"/>
</dbReference>
<reference evidence="3 4" key="1">
    <citation type="journal article" date="2023" name="Sci. Data">
        <title>Genome assembly of the Korean intertidal mud-creeper Batillaria attramentaria.</title>
        <authorList>
            <person name="Patra A.K."/>
            <person name="Ho P.T."/>
            <person name="Jun S."/>
            <person name="Lee S.J."/>
            <person name="Kim Y."/>
            <person name="Won Y.J."/>
        </authorList>
    </citation>
    <scope>NUCLEOTIDE SEQUENCE [LARGE SCALE GENOMIC DNA]</scope>
    <source>
        <strain evidence="3">Wonlab-2016</strain>
    </source>
</reference>
<dbReference type="Proteomes" id="UP001519460">
    <property type="component" value="Unassembled WGS sequence"/>
</dbReference>
<organism evidence="3 4">
    <name type="scientific">Batillaria attramentaria</name>
    <dbReference type="NCBI Taxonomy" id="370345"/>
    <lineage>
        <taxon>Eukaryota</taxon>
        <taxon>Metazoa</taxon>
        <taxon>Spiralia</taxon>
        <taxon>Lophotrochozoa</taxon>
        <taxon>Mollusca</taxon>
        <taxon>Gastropoda</taxon>
        <taxon>Caenogastropoda</taxon>
        <taxon>Sorbeoconcha</taxon>
        <taxon>Cerithioidea</taxon>
        <taxon>Batillariidae</taxon>
        <taxon>Batillaria</taxon>
    </lineage>
</organism>
<proteinExistence type="predicted"/>
<evidence type="ECO:0000313" key="3">
    <source>
        <dbReference type="EMBL" id="KAK7494051.1"/>
    </source>
</evidence>
<dbReference type="InterPro" id="IPR036378">
    <property type="entry name" value="FAS1_dom_sf"/>
</dbReference>
<dbReference type="SMART" id="SM00554">
    <property type="entry name" value="FAS1"/>
    <property type="match status" value="1"/>
</dbReference>
<feature type="chain" id="PRO_5044813010" description="FAS1 domain-containing protein" evidence="1">
    <location>
        <begin position="17"/>
        <end position="226"/>
    </location>
</feature>
<protein>
    <recommendedName>
        <fullName evidence="2">FAS1 domain-containing protein</fullName>
    </recommendedName>
</protein>
<keyword evidence="4" id="KW-1185">Reference proteome</keyword>
<sequence length="226" mass="24166">MLWLLVVAVAVGQCAGKDLVQTLVSDPQESTLVSLVTKAGLAPALSTGTHTVFAPNDAAFAKLSQATLDSLDAHPDDLANILKYHVVTGSVMSADLRNEETVTTLNGQKLRVNIYSHNHAVTVEGKKVIETDRTADNGVIHVVEDVIMPPSGDIVDIVAGDSRFSTLLTAVQKVGLADALKGDPLTVFAPTNDAFSHLSGTELQRLLDHPEYLKEVLTYHVIDHTL</sequence>
<keyword evidence="1" id="KW-0732">Signal</keyword>
<feature type="signal peptide" evidence="1">
    <location>
        <begin position="1"/>
        <end position="16"/>
    </location>
</feature>
<comment type="caution">
    <text evidence="3">The sequence shown here is derived from an EMBL/GenBank/DDBJ whole genome shotgun (WGS) entry which is preliminary data.</text>
</comment>